<comment type="similarity">
    <text evidence="1 3">Belongs to the class-II DAHP synthase family.</text>
</comment>
<dbReference type="EMBL" id="LGUT01000560">
    <property type="protein sequence ID" value="KOG90782.1"/>
    <property type="molecule type" value="Genomic_DNA"/>
</dbReference>
<comment type="caution">
    <text evidence="4">The sequence shown here is derived from an EMBL/GenBank/DDBJ whole genome shotgun (WGS) entry which is preliminary data.</text>
</comment>
<dbReference type="PANTHER" id="PTHR21337:SF0">
    <property type="entry name" value="PHOSPHO-2-DEHYDRO-3-DEOXYHEPTONATE ALDOLASE"/>
    <property type="match status" value="1"/>
</dbReference>
<gene>
    <name evidence="4" type="ORF">ADK38_06805</name>
</gene>
<comment type="pathway">
    <text evidence="3">Metabolic intermediate biosynthesis; chorismate biosynthesis; chorismate from D-erythrose 4-phosphate and phosphoenolpyruvate: step 1/7.</text>
</comment>
<dbReference type="InterPro" id="IPR013785">
    <property type="entry name" value="Aldolase_TIM"/>
</dbReference>
<feature type="non-terminal residue" evidence="4">
    <location>
        <position position="108"/>
    </location>
</feature>
<dbReference type="PANTHER" id="PTHR21337">
    <property type="entry name" value="PHOSPHO-2-DEHYDRO-3-DEOXYHEPTONATE ALDOLASE 1, 2"/>
    <property type="match status" value="1"/>
</dbReference>
<sequence>MWTSHEALLLDYELPMVRRSASGRAWLSSTHWPWIGERTRQADGAHVALLAQVVNPVACKVGPGMTPGELLALCERLDPRREPGRLTLITRMGADEIGGRLPALVAAV</sequence>
<accession>A0ABR5JBF4</accession>
<evidence type="ECO:0000256" key="1">
    <source>
        <dbReference type="ARBA" id="ARBA00008911"/>
    </source>
</evidence>
<keyword evidence="2 3" id="KW-0808">Transferase</keyword>
<evidence type="ECO:0000313" key="4">
    <source>
        <dbReference type="EMBL" id="KOG90782.1"/>
    </source>
</evidence>
<dbReference type="Proteomes" id="UP000037020">
    <property type="component" value="Unassembled WGS sequence"/>
</dbReference>
<reference evidence="4 5" key="1">
    <citation type="submission" date="2015-07" db="EMBL/GenBank/DDBJ databases">
        <authorList>
            <person name="Ju K.-S."/>
            <person name="Doroghazi J.R."/>
            <person name="Metcalf W.W."/>
        </authorList>
    </citation>
    <scope>NUCLEOTIDE SEQUENCE [LARGE SCALE GENOMIC DNA]</scope>
    <source>
        <strain evidence="4 5">NRRL B-3589</strain>
    </source>
</reference>
<proteinExistence type="inferred from homology"/>
<comment type="catalytic activity">
    <reaction evidence="3">
        <text>D-erythrose 4-phosphate + phosphoenolpyruvate + H2O = 7-phospho-2-dehydro-3-deoxy-D-arabino-heptonate + phosphate</text>
        <dbReference type="Rhea" id="RHEA:14717"/>
        <dbReference type="ChEBI" id="CHEBI:15377"/>
        <dbReference type="ChEBI" id="CHEBI:16897"/>
        <dbReference type="ChEBI" id="CHEBI:43474"/>
        <dbReference type="ChEBI" id="CHEBI:58394"/>
        <dbReference type="ChEBI" id="CHEBI:58702"/>
        <dbReference type="EC" id="2.5.1.54"/>
    </reaction>
</comment>
<evidence type="ECO:0000256" key="3">
    <source>
        <dbReference type="RuleBase" id="RU363071"/>
    </source>
</evidence>
<dbReference type="SUPFAM" id="SSF51569">
    <property type="entry name" value="Aldolase"/>
    <property type="match status" value="1"/>
</dbReference>
<dbReference type="EC" id="2.5.1.54" evidence="3"/>
<name>A0ABR5JBF4_9ACTN</name>
<dbReference type="Pfam" id="PF01474">
    <property type="entry name" value="DAHP_synth_2"/>
    <property type="match status" value="1"/>
</dbReference>
<dbReference type="InterPro" id="IPR002480">
    <property type="entry name" value="DAHP_synth_2"/>
</dbReference>
<dbReference type="Gene3D" id="3.20.20.70">
    <property type="entry name" value="Aldolase class I"/>
    <property type="match status" value="1"/>
</dbReference>
<keyword evidence="3" id="KW-0028">Amino-acid biosynthesis</keyword>
<evidence type="ECO:0000256" key="2">
    <source>
        <dbReference type="ARBA" id="ARBA00022679"/>
    </source>
</evidence>
<organism evidence="4 5">
    <name type="scientific">Streptomyces varsoviensis</name>
    <dbReference type="NCBI Taxonomy" id="67373"/>
    <lineage>
        <taxon>Bacteria</taxon>
        <taxon>Bacillati</taxon>
        <taxon>Actinomycetota</taxon>
        <taxon>Actinomycetes</taxon>
        <taxon>Kitasatosporales</taxon>
        <taxon>Streptomycetaceae</taxon>
        <taxon>Streptomyces</taxon>
    </lineage>
</organism>
<protein>
    <recommendedName>
        <fullName evidence="3">Phospho-2-dehydro-3-deoxyheptonate aldolase</fullName>
        <ecNumber evidence="3">2.5.1.54</ecNumber>
    </recommendedName>
</protein>
<keyword evidence="5" id="KW-1185">Reference proteome</keyword>
<keyword evidence="3" id="KW-0057">Aromatic amino acid biosynthesis</keyword>
<evidence type="ECO:0000313" key="5">
    <source>
        <dbReference type="Proteomes" id="UP000037020"/>
    </source>
</evidence>